<dbReference type="InterPro" id="IPR001173">
    <property type="entry name" value="Glyco_trans_2-like"/>
</dbReference>
<dbReference type="Pfam" id="PF00535">
    <property type="entry name" value="Glycos_transf_2"/>
    <property type="match status" value="1"/>
</dbReference>
<evidence type="ECO:0000313" key="2">
    <source>
        <dbReference type="EMBL" id="MBE9118266.1"/>
    </source>
</evidence>
<evidence type="ECO:0000313" key="3">
    <source>
        <dbReference type="Proteomes" id="UP000654482"/>
    </source>
</evidence>
<dbReference type="PANTHER" id="PTHR22916:SF65">
    <property type="entry name" value="SLR1065 PROTEIN"/>
    <property type="match status" value="1"/>
</dbReference>
<name>A0A8J7DZ59_9CYAN</name>
<sequence length="341" mass="39258">MAILSTALTLKDLPPPPSGKVGWPWTEETKRYNTLPNYPRISVVTPSYNQDAFIEETIRSVLLQGYPNLEYIIIDGGSSDDTLAILRKYEPFLANWISERDRGQSDALNKGFRRATGKLIGWQNSDDSYQPNSFLSAANCLNQNPDADVVYGNINFVDEQGQIIEPYPITEAKPENMMPYSGICNHSVFYTNRIFEENNYIDDTLKHCMDQEFILRLLIKNYKFVFESGITANWRIHNSTKSAQQMDIWAEEAFALCKSVYRDRTLSATVREKAKESLYGLCLDNFGKLRLNLFRKTVREMVDTLGWKSLNTEFALKYIVSLFGVQTLTRLKRTKRQFINN</sequence>
<protein>
    <submittedName>
        <fullName evidence="2">Glycosyltransferase</fullName>
    </submittedName>
</protein>
<keyword evidence="3" id="KW-1185">Reference proteome</keyword>
<dbReference type="SUPFAM" id="SSF53448">
    <property type="entry name" value="Nucleotide-diphospho-sugar transferases"/>
    <property type="match status" value="1"/>
</dbReference>
<dbReference type="RefSeq" id="WP_194031354.1">
    <property type="nucleotide sequence ID" value="NZ_JADEWZ010000042.1"/>
</dbReference>
<reference evidence="2" key="1">
    <citation type="submission" date="2020-10" db="EMBL/GenBank/DDBJ databases">
        <authorList>
            <person name="Castelo-Branco R."/>
            <person name="Eusebio N."/>
            <person name="Adriana R."/>
            <person name="Vieira A."/>
            <person name="Brugerolle De Fraissinette N."/>
            <person name="Rezende De Castro R."/>
            <person name="Schneider M.P."/>
            <person name="Vasconcelos V."/>
            <person name="Leao P.N."/>
        </authorList>
    </citation>
    <scope>NUCLEOTIDE SEQUENCE</scope>
    <source>
        <strain evidence="2">LEGE 07157</strain>
    </source>
</reference>
<feature type="domain" description="Glycosyltransferase 2-like" evidence="1">
    <location>
        <begin position="42"/>
        <end position="175"/>
    </location>
</feature>
<gene>
    <name evidence="2" type="ORF">IQ249_20450</name>
</gene>
<accession>A0A8J7DZ59</accession>
<dbReference type="AlphaFoldDB" id="A0A8J7DZ59"/>
<comment type="caution">
    <text evidence="2">The sequence shown here is derived from an EMBL/GenBank/DDBJ whole genome shotgun (WGS) entry which is preliminary data.</text>
</comment>
<dbReference type="Gene3D" id="3.90.550.10">
    <property type="entry name" value="Spore Coat Polysaccharide Biosynthesis Protein SpsA, Chain A"/>
    <property type="match status" value="1"/>
</dbReference>
<dbReference type="CDD" id="cd06433">
    <property type="entry name" value="GT_2_WfgS_like"/>
    <property type="match status" value="1"/>
</dbReference>
<dbReference type="EMBL" id="JADEWZ010000042">
    <property type="protein sequence ID" value="MBE9118266.1"/>
    <property type="molecule type" value="Genomic_DNA"/>
</dbReference>
<evidence type="ECO:0000259" key="1">
    <source>
        <dbReference type="Pfam" id="PF00535"/>
    </source>
</evidence>
<dbReference type="PANTHER" id="PTHR22916">
    <property type="entry name" value="GLYCOSYLTRANSFERASE"/>
    <property type="match status" value="1"/>
</dbReference>
<dbReference type="InterPro" id="IPR029044">
    <property type="entry name" value="Nucleotide-diphossugar_trans"/>
</dbReference>
<proteinExistence type="predicted"/>
<dbReference type="Proteomes" id="UP000654482">
    <property type="component" value="Unassembled WGS sequence"/>
</dbReference>
<organism evidence="2 3">
    <name type="scientific">Lusitaniella coriacea LEGE 07157</name>
    <dbReference type="NCBI Taxonomy" id="945747"/>
    <lineage>
        <taxon>Bacteria</taxon>
        <taxon>Bacillati</taxon>
        <taxon>Cyanobacteriota</taxon>
        <taxon>Cyanophyceae</taxon>
        <taxon>Spirulinales</taxon>
        <taxon>Lusitaniellaceae</taxon>
        <taxon>Lusitaniella</taxon>
    </lineage>
</organism>